<evidence type="ECO:0000313" key="1">
    <source>
        <dbReference type="EMBL" id="KAG7296706.1"/>
    </source>
</evidence>
<evidence type="ECO:0008006" key="3">
    <source>
        <dbReference type="Google" id="ProtNLM"/>
    </source>
</evidence>
<accession>A0ABQ7PUQ0</accession>
<proteinExistence type="predicted"/>
<sequence>MDRKLTWGPHIDKMCGRLGGACFALRRVARALPREAARACYFATVHSVLQYGTELWGRAADWERAFRMQKRAIRALAGVSWDTSAKPHFRSLEILTLPSLLILQIALYVRQNLPTYKKHSDAHGYATRGADRLAELPRRLAKFSKTTRIAGPAVYNSLPNDVTSATNIHCFKSRLKKWLVEQAFYTFDELFTV</sequence>
<reference evidence="1 2" key="1">
    <citation type="submission" date="2021-06" db="EMBL/GenBank/DDBJ databases">
        <title>A haploid diamondback moth (Plutella xylostella L.) genome assembly resolves 31 chromosomes and identifies a diamide resistance mutation.</title>
        <authorList>
            <person name="Ward C.M."/>
            <person name="Perry K.D."/>
            <person name="Baker G."/>
            <person name="Powis K."/>
            <person name="Heckel D.G."/>
            <person name="Baxter S.W."/>
        </authorList>
    </citation>
    <scope>NUCLEOTIDE SEQUENCE [LARGE SCALE GENOMIC DNA]</scope>
    <source>
        <strain evidence="1 2">LV</strain>
        <tissue evidence="1">Single pupa</tissue>
    </source>
</reference>
<protein>
    <recommendedName>
        <fullName evidence="3">RNA-directed DNA polymerase from mobile element jockey</fullName>
    </recommendedName>
</protein>
<dbReference type="Proteomes" id="UP000823941">
    <property type="component" value="Chromosome 28"/>
</dbReference>
<name>A0ABQ7PUQ0_PLUXY</name>
<keyword evidence="2" id="KW-1185">Reference proteome</keyword>
<evidence type="ECO:0000313" key="2">
    <source>
        <dbReference type="Proteomes" id="UP000823941"/>
    </source>
</evidence>
<gene>
    <name evidence="1" type="ORF">JYU34_020585</name>
</gene>
<comment type="caution">
    <text evidence="1">The sequence shown here is derived from an EMBL/GenBank/DDBJ whole genome shotgun (WGS) entry which is preliminary data.</text>
</comment>
<organism evidence="1 2">
    <name type="scientific">Plutella xylostella</name>
    <name type="common">Diamondback moth</name>
    <name type="synonym">Plutella maculipennis</name>
    <dbReference type="NCBI Taxonomy" id="51655"/>
    <lineage>
        <taxon>Eukaryota</taxon>
        <taxon>Metazoa</taxon>
        <taxon>Ecdysozoa</taxon>
        <taxon>Arthropoda</taxon>
        <taxon>Hexapoda</taxon>
        <taxon>Insecta</taxon>
        <taxon>Pterygota</taxon>
        <taxon>Neoptera</taxon>
        <taxon>Endopterygota</taxon>
        <taxon>Lepidoptera</taxon>
        <taxon>Glossata</taxon>
        <taxon>Ditrysia</taxon>
        <taxon>Yponomeutoidea</taxon>
        <taxon>Plutellidae</taxon>
        <taxon>Plutella</taxon>
    </lineage>
</organism>
<dbReference type="EMBL" id="JAHIBW010000028">
    <property type="protein sequence ID" value="KAG7296706.1"/>
    <property type="molecule type" value="Genomic_DNA"/>
</dbReference>